<keyword evidence="2" id="KW-1185">Reference proteome</keyword>
<gene>
    <name evidence="1" type="ORF">L1987_33055</name>
</gene>
<name>A0ACB9HQA9_9ASTR</name>
<proteinExistence type="predicted"/>
<evidence type="ECO:0000313" key="1">
    <source>
        <dbReference type="EMBL" id="KAI3797792.1"/>
    </source>
</evidence>
<sequence length="235" mass="26276">MQIDMASMFQTIDADVRTTMKPPKLQSASEYCNWKQRIENLFLVLDFNPWRSDCEGPNDPMVPAVEAGGVPIPKDPSSEELTAQFNKYIRLVCELKSAEVELANADVVKQFMTSLPQKWLTTTTNGEEGYDWTYSEEIKQNQALVADVKGKESSEKVSSVKVDNDEIALYKHHNQILVDELNNSLAINTDLKEAEKVLNEKSEALPNDLAVGPEFLGSITCKCVASLTWCGIPRD</sequence>
<reference evidence="2" key="1">
    <citation type="journal article" date="2022" name="Mol. Ecol. Resour.">
        <title>The genomes of chicory, endive, great burdock and yacon provide insights into Asteraceae palaeo-polyploidization history and plant inulin production.</title>
        <authorList>
            <person name="Fan W."/>
            <person name="Wang S."/>
            <person name="Wang H."/>
            <person name="Wang A."/>
            <person name="Jiang F."/>
            <person name="Liu H."/>
            <person name="Zhao H."/>
            <person name="Xu D."/>
            <person name="Zhang Y."/>
        </authorList>
    </citation>
    <scope>NUCLEOTIDE SEQUENCE [LARGE SCALE GENOMIC DNA]</scope>
    <source>
        <strain evidence="2">cv. Yunnan</strain>
    </source>
</reference>
<comment type="caution">
    <text evidence="1">The sequence shown here is derived from an EMBL/GenBank/DDBJ whole genome shotgun (WGS) entry which is preliminary data.</text>
</comment>
<dbReference type="EMBL" id="CM042028">
    <property type="protein sequence ID" value="KAI3797792.1"/>
    <property type="molecule type" value="Genomic_DNA"/>
</dbReference>
<evidence type="ECO:0000313" key="2">
    <source>
        <dbReference type="Proteomes" id="UP001056120"/>
    </source>
</evidence>
<protein>
    <submittedName>
        <fullName evidence="1">Uncharacterized protein</fullName>
    </submittedName>
</protein>
<dbReference type="Proteomes" id="UP001056120">
    <property type="component" value="Linkage Group LG11"/>
</dbReference>
<organism evidence="1 2">
    <name type="scientific">Smallanthus sonchifolius</name>
    <dbReference type="NCBI Taxonomy" id="185202"/>
    <lineage>
        <taxon>Eukaryota</taxon>
        <taxon>Viridiplantae</taxon>
        <taxon>Streptophyta</taxon>
        <taxon>Embryophyta</taxon>
        <taxon>Tracheophyta</taxon>
        <taxon>Spermatophyta</taxon>
        <taxon>Magnoliopsida</taxon>
        <taxon>eudicotyledons</taxon>
        <taxon>Gunneridae</taxon>
        <taxon>Pentapetalae</taxon>
        <taxon>asterids</taxon>
        <taxon>campanulids</taxon>
        <taxon>Asterales</taxon>
        <taxon>Asteraceae</taxon>
        <taxon>Asteroideae</taxon>
        <taxon>Heliantheae alliance</taxon>
        <taxon>Millerieae</taxon>
        <taxon>Smallanthus</taxon>
    </lineage>
</organism>
<accession>A0ACB9HQA9</accession>
<reference evidence="1 2" key="2">
    <citation type="journal article" date="2022" name="Mol. Ecol. Resour.">
        <title>The genomes of chicory, endive, great burdock and yacon provide insights into Asteraceae paleo-polyploidization history and plant inulin production.</title>
        <authorList>
            <person name="Fan W."/>
            <person name="Wang S."/>
            <person name="Wang H."/>
            <person name="Wang A."/>
            <person name="Jiang F."/>
            <person name="Liu H."/>
            <person name="Zhao H."/>
            <person name="Xu D."/>
            <person name="Zhang Y."/>
        </authorList>
    </citation>
    <scope>NUCLEOTIDE SEQUENCE [LARGE SCALE GENOMIC DNA]</scope>
    <source>
        <strain evidence="2">cv. Yunnan</strain>
        <tissue evidence="1">Leaves</tissue>
    </source>
</reference>